<dbReference type="AlphaFoldDB" id="A0A9P6INY3"/>
<sequence length="67" mass="7682">MLHFDGSRSSEKQHEHQRRQARTKTQMDALDDHFVDGQQVPLRKPIISAVERAAKNVVHIPNAVRQA</sequence>
<evidence type="ECO:0000313" key="2">
    <source>
        <dbReference type="EMBL" id="KAF9938151.1"/>
    </source>
</evidence>
<evidence type="ECO:0000256" key="1">
    <source>
        <dbReference type="SAM" id="MobiDB-lite"/>
    </source>
</evidence>
<gene>
    <name evidence="2" type="ORF">BGZ70_006583</name>
</gene>
<dbReference type="OrthoDB" id="10469681at2759"/>
<feature type="compositionally biased region" description="Basic and acidic residues" evidence="1">
    <location>
        <begin position="1"/>
        <end position="14"/>
    </location>
</feature>
<keyword evidence="3" id="KW-1185">Reference proteome</keyword>
<feature type="region of interest" description="Disordered" evidence="1">
    <location>
        <begin position="1"/>
        <end position="28"/>
    </location>
</feature>
<dbReference type="EMBL" id="JAAAHY010003742">
    <property type="protein sequence ID" value="KAF9938151.1"/>
    <property type="molecule type" value="Genomic_DNA"/>
</dbReference>
<comment type="caution">
    <text evidence="2">The sequence shown here is derived from an EMBL/GenBank/DDBJ whole genome shotgun (WGS) entry which is preliminary data.</text>
</comment>
<name>A0A9P6INY3_MORAP</name>
<proteinExistence type="predicted"/>
<evidence type="ECO:0000313" key="3">
    <source>
        <dbReference type="Proteomes" id="UP000738359"/>
    </source>
</evidence>
<reference evidence="2" key="1">
    <citation type="journal article" date="2020" name="Fungal Divers.">
        <title>Resolving the Mortierellaceae phylogeny through synthesis of multi-gene phylogenetics and phylogenomics.</title>
        <authorList>
            <person name="Vandepol N."/>
            <person name="Liber J."/>
            <person name="Desiro A."/>
            <person name="Na H."/>
            <person name="Kennedy M."/>
            <person name="Barry K."/>
            <person name="Grigoriev I.V."/>
            <person name="Miller A.N."/>
            <person name="O'Donnell K."/>
            <person name="Stajich J.E."/>
            <person name="Bonito G."/>
        </authorList>
    </citation>
    <scope>NUCLEOTIDE SEQUENCE</scope>
    <source>
        <strain evidence="2">CK1249</strain>
    </source>
</reference>
<dbReference type="Proteomes" id="UP000738359">
    <property type="component" value="Unassembled WGS sequence"/>
</dbReference>
<feature type="non-terminal residue" evidence="2">
    <location>
        <position position="67"/>
    </location>
</feature>
<organism evidence="2 3">
    <name type="scientific">Mortierella alpina</name>
    <name type="common">Oleaginous fungus</name>
    <name type="synonym">Mortierella renispora</name>
    <dbReference type="NCBI Taxonomy" id="64518"/>
    <lineage>
        <taxon>Eukaryota</taxon>
        <taxon>Fungi</taxon>
        <taxon>Fungi incertae sedis</taxon>
        <taxon>Mucoromycota</taxon>
        <taxon>Mortierellomycotina</taxon>
        <taxon>Mortierellomycetes</taxon>
        <taxon>Mortierellales</taxon>
        <taxon>Mortierellaceae</taxon>
        <taxon>Mortierella</taxon>
    </lineage>
</organism>
<protein>
    <submittedName>
        <fullName evidence="2">Uncharacterized protein</fullName>
    </submittedName>
</protein>
<accession>A0A9P6INY3</accession>